<evidence type="ECO:0000313" key="1">
    <source>
        <dbReference type="EMBL" id="GGW93338.1"/>
    </source>
</evidence>
<comment type="caution">
    <text evidence="1">The sequence shown here is derived from an EMBL/GenBank/DDBJ whole genome shotgun (WGS) entry which is preliminary data.</text>
</comment>
<organism evidence="1 2">
    <name type="scientific">Advenella faeciporci</name>
    <dbReference type="NCBI Taxonomy" id="797535"/>
    <lineage>
        <taxon>Bacteria</taxon>
        <taxon>Pseudomonadati</taxon>
        <taxon>Pseudomonadota</taxon>
        <taxon>Betaproteobacteria</taxon>
        <taxon>Burkholderiales</taxon>
        <taxon>Alcaligenaceae</taxon>
    </lineage>
</organism>
<dbReference type="EMBL" id="BMYS01000020">
    <property type="protein sequence ID" value="GGW93338.1"/>
    <property type="molecule type" value="Genomic_DNA"/>
</dbReference>
<dbReference type="Proteomes" id="UP000608345">
    <property type="component" value="Unassembled WGS sequence"/>
</dbReference>
<accession>A0A918JQC5</accession>
<sequence>MFEFISTNKILHKAGFVLFIDKNNEIILDPDSMDEFSNWALSKRKYDIAEELSGILNKLLEEAKHFIQNNQGLNHLH</sequence>
<reference evidence="1" key="2">
    <citation type="submission" date="2020-09" db="EMBL/GenBank/DDBJ databases">
        <authorList>
            <person name="Sun Q."/>
            <person name="Kim S."/>
        </authorList>
    </citation>
    <scope>NUCLEOTIDE SEQUENCE</scope>
    <source>
        <strain evidence="1">KCTC 23732</strain>
    </source>
</reference>
<keyword evidence="2" id="KW-1185">Reference proteome</keyword>
<dbReference type="AlphaFoldDB" id="A0A918JQC5"/>
<dbReference type="RefSeq" id="WP_189385765.1">
    <property type="nucleotide sequence ID" value="NZ_BAABFY010000046.1"/>
</dbReference>
<evidence type="ECO:0000313" key="2">
    <source>
        <dbReference type="Proteomes" id="UP000608345"/>
    </source>
</evidence>
<reference evidence="1" key="1">
    <citation type="journal article" date="2014" name="Int. J. Syst. Evol. Microbiol.">
        <title>Complete genome sequence of Corynebacterium casei LMG S-19264T (=DSM 44701T), isolated from a smear-ripened cheese.</title>
        <authorList>
            <consortium name="US DOE Joint Genome Institute (JGI-PGF)"/>
            <person name="Walter F."/>
            <person name="Albersmeier A."/>
            <person name="Kalinowski J."/>
            <person name="Ruckert C."/>
        </authorList>
    </citation>
    <scope>NUCLEOTIDE SEQUENCE</scope>
    <source>
        <strain evidence="1">KCTC 23732</strain>
    </source>
</reference>
<protein>
    <submittedName>
        <fullName evidence="1">Uncharacterized protein</fullName>
    </submittedName>
</protein>
<gene>
    <name evidence="1" type="ORF">GCM10011450_24190</name>
</gene>
<name>A0A918JQC5_9BURK</name>
<proteinExistence type="predicted"/>